<evidence type="ECO:0000313" key="11">
    <source>
        <dbReference type="Proteomes" id="UP000604046"/>
    </source>
</evidence>
<keyword evidence="4" id="KW-0028">Amino-acid biosynthesis</keyword>
<dbReference type="GO" id="GO:0005737">
    <property type="term" value="C:cytoplasm"/>
    <property type="evidence" value="ECO:0007669"/>
    <property type="project" value="TreeGrafter"/>
</dbReference>
<accession>A0A812TRG2</accession>
<proteinExistence type="predicted"/>
<dbReference type="InterPro" id="IPR036412">
    <property type="entry name" value="HAD-like_sf"/>
</dbReference>
<organism evidence="10 11">
    <name type="scientific">Symbiodinium natans</name>
    <dbReference type="NCBI Taxonomy" id="878477"/>
    <lineage>
        <taxon>Eukaryota</taxon>
        <taxon>Sar</taxon>
        <taxon>Alveolata</taxon>
        <taxon>Dinophyceae</taxon>
        <taxon>Suessiales</taxon>
        <taxon>Symbiodiniaceae</taxon>
        <taxon>Symbiodinium</taxon>
    </lineage>
</organism>
<keyword evidence="11" id="KW-1185">Reference proteome</keyword>
<name>A0A812TRG2_9DINO</name>
<evidence type="ECO:0000313" key="10">
    <source>
        <dbReference type="EMBL" id="CAE7545490.1"/>
    </source>
</evidence>
<dbReference type="EMBL" id="CAJNDS010002613">
    <property type="protein sequence ID" value="CAE7545490.1"/>
    <property type="molecule type" value="Genomic_DNA"/>
</dbReference>
<keyword evidence="5" id="KW-0479">Metal-binding</keyword>
<dbReference type="AlphaFoldDB" id="A0A812TRG2"/>
<reference evidence="10" key="1">
    <citation type="submission" date="2021-02" db="EMBL/GenBank/DDBJ databases">
        <authorList>
            <person name="Dougan E. K."/>
            <person name="Rhodes N."/>
            <person name="Thang M."/>
            <person name="Chan C."/>
        </authorList>
    </citation>
    <scope>NUCLEOTIDE SEQUENCE</scope>
</reference>
<dbReference type="PANTHER" id="PTHR43344:SF2">
    <property type="entry name" value="PHOSPHOSERINE PHOSPHATASE"/>
    <property type="match status" value="1"/>
</dbReference>
<feature type="chain" id="PRO_5032984121" description="phosphoserine phosphatase" evidence="9">
    <location>
        <begin position="26"/>
        <end position="276"/>
    </location>
</feature>
<sequence length="276" mass="30544">MLRRSRSCMWLWLASPMAMFWLVWAPEGSPLSPVAFSKPDSEDPVARAKRLLLEADAVFFDVDSTVVTTEGIDLIGKCFGIMKEISELTHKAMDGHVKFQDAMAERLQLMADHGMTKDKLEECVKTEGAPQWSPGVQEVVKMLHKQGTDVYLVSGGFQNMIKPIALELHIPQKMIYANEILFDEKGNYAGFDRSAPTSASGGKPKVLKMMKRKKGYKTMIMFGDGATDLDARANGPASAFIGYGGVQVRSKVKKGADWFITSFQEILDVLPKGTDL</sequence>
<evidence type="ECO:0000256" key="1">
    <source>
        <dbReference type="ARBA" id="ARBA00001946"/>
    </source>
</evidence>
<dbReference type="InterPro" id="IPR023214">
    <property type="entry name" value="HAD_sf"/>
</dbReference>
<dbReference type="Gene3D" id="3.40.50.1000">
    <property type="entry name" value="HAD superfamily/HAD-like"/>
    <property type="match status" value="1"/>
</dbReference>
<dbReference type="GO" id="GO:0036424">
    <property type="term" value="F:L-phosphoserine phosphatase activity"/>
    <property type="evidence" value="ECO:0007669"/>
    <property type="project" value="TreeGrafter"/>
</dbReference>
<evidence type="ECO:0000256" key="7">
    <source>
        <dbReference type="ARBA" id="ARBA00022842"/>
    </source>
</evidence>
<dbReference type="Proteomes" id="UP000604046">
    <property type="component" value="Unassembled WGS sequence"/>
</dbReference>
<evidence type="ECO:0000256" key="4">
    <source>
        <dbReference type="ARBA" id="ARBA00022605"/>
    </source>
</evidence>
<comment type="cofactor">
    <cofactor evidence="1">
        <name>Mg(2+)</name>
        <dbReference type="ChEBI" id="CHEBI:18420"/>
    </cofactor>
</comment>
<dbReference type="Pfam" id="PF12710">
    <property type="entry name" value="HAD"/>
    <property type="match status" value="1"/>
</dbReference>
<keyword evidence="7" id="KW-0460">Magnesium</keyword>
<dbReference type="OrthoDB" id="27226at2759"/>
<evidence type="ECO:0000256" key="5">
    <source>
        <dbReference type="ARBA" id="ARBA00022723"/>
    </source>
</evidence>
<dbReference type="GO" id="GO:0000287">
    <property type="term" value="F:magnesium ion binding"/>
    <property type="evidence" value="ECO:0007669"/>
    <property type="project" value="TreeGrafter"/>
</dbReference>
<protein>
    <recommendedName>
        <fullName evidence="3">phosphoserine phosphatase</fullName>
        <ecNumber evidence="3">3.1.3.3</ecNumber>
    </recommendedName>
</protein>
<comment type="pathway">
    <text evidence="2">Amino-acid biosynthesis; L-serine biosynthesis; L-serine from 3-phospho-D-glycerate: step 3/3.</text>
</comment>
<dbReference type="SUPFAM" id="SSF56784">
    <property type="entry name" value="HAD-like"/>
    <property type="match status" value="1"/>
</dbReference>
<evidence type="ECO:0000256" key="2">
    <source>
        <dbReference type="ARBA" id="ARBA00005135"/>
    </source>
</evidence>
<keyword evidence="9" id="KW-0732">Signal</keyword>
<keyword evidence="6" id="KW-0378">Hydrolase</keyword>
<feature type="signal peptide" evidence="9">
    <location>
        <begin position="1"/>
        <end position="25"/>
    </location>
</feature>
<keyword evidence="8" id="KW-0718">Serine biosynthesis</keyword>
<dbReference type="NCBIfam" id="TIGR01488">
    <property type="entry name" value="HAD-SF-IB"/>
    <property type="match status" value="1"/>
</dbReference>
<evidence type="ECO:0000256" key="6">
    <source>
        <dbReference type="ARBA" id="ARBA00022801"/>
    </source>
</evidence>
<dbReference type="EC" id="3.1.3.3" evidence="3"/>
<evidence type="ECO:0000256" key="9">
    <source>
        <dbReference type="SAM" id="SignalP"/>
    </source>
</evidence>
<dbReference type="Gene3D" id="1.10.150.210">
    <property type="entry name" value="Phosphoserine phosphatase, domain 2"/>
    <property type="match status" value="1"/>
</dbReference>
<evidence type="ECO:0000256" key="8">
    <source>
        <dbReference type="ARBA" id="ARBA00023299"/>
    </source>
</evidence>
<evidence type="ECO:0000256" key="3">
    <source>
        <dbReference type="ARBA" id="ARBA00012640"/>
    </source>
</evidence>
<dbReference type="PANTHER" id="PTHR43344">
    <property type="entry name" value="PHOSPHOSERINE PHOSPHATASE"/>
    <property type="match status" value="1"/>
</dbReference>
<dbReference type="GO" id="GO:0006564">
    <property type="term" value="P:L-serine biosynthetic process"/>
    <property type="evidence" value="ECO:0007669"/>
    <property type="project" value="UniProtKB-KW"/>
</dbReference>
<gene>
    <name evidence="10" type="primary">PSP</name>
    <name evidence="10" type="ORF">SNAT2548_LOCUS30610</name>
</gene>
<comment type="caution">
    <text evidence="10">The sequence shown here is derived from an EMBL/GenBank/DDBJ whole genome shotgun (WGS) entry which is preliminary data.</text>
</comment>
<dbReference type="InterPro" id="IPR050582">
    <property type="entry name" value="HAD-like_SerB"/>
</dbReference>